<gene>
    <name evidence="3" type="ORF">GC096_12765</name>
</gene>
<dbReference type="Pfam" id="PF13649">
    <property type="entry name" value="Methyltransf_25"/>
    <property type="match status" value="1"/>
</dbReference>
<dbReference type="Gene3D" id="3.40.630.30">
    <property type="match status" value="1"/>
</dbReference>
<feature type="domain" description="N-acetyltransferase" evidence="2">
    <location>
        <begin position="9"/>
        <end position="180"/>
    </location>
</feature>
<organism evidence="3 4">
    <name type="scientific">Paenibacillus plantarum</name>
    <dbReference type="NCBI Taxonomy" id="2654975"/>
    <lineage>
        <taxon>Bacteria</taxon>
        <taxon>Bacillati</taxon>
        <taxon>Bacillota</taxon>
        <taxon>Bacilli</taxon>
        <taxon>Bacillales</taxon>
        <taxon>Paenibacillaceae</taxon>
        <taxon>Paenibacillus</taxon>
    </lineage>
</organism>
<evidence type="ECO:0000313" key="4">
    <source>
        <dbReference type="Proteomes" id="UP000653578"/>
    </source>
</evidence>
<reference evidence="3 4" key="1">
    <citation type="submission" date="2019-10" db="EMBL/GenBank/DDBJ databases">
        <title>Description of Paenibacillus humi sp. nov.</title>
        <authorList>
            <person name="Carlier A."/>
            <person name="Qi S."/>
        </authorList>
    </citation>
    <scope>NUCLEOTIDE SEQUENCE [LARGE SCALE GENOMIC DNA]</scope>
    <source>
        <strain evidence="3 4">LMG 31461</strain>
    </source>
</reference>
<keyword evidence="1" id="KW-0046">Antibiotic resistance</keyword>
<dbReference type="Proteomes" id="UP000653578">
    <property type="component" value="Unassembled WGS sequence"/>
</dbReference>
<dbReference type="InterPro" id="IPR000182">
    <property type="entry name" value="GNAT_dom"/>
</dbReference>
<dbReference type="SUPFAM" id="SSF55729">
    <property type="entry name" value="Acyl-CoA N-acyltransferases (Nat)"/>
    <property type="match status" value="1"/>
</dbReference>
<proteinExistence type="predicted"/>
<dbReference type="CDD" id="cd02440">
    <property type="entry name" value="AdoMet_MTases"/>
    <property type="match status" value="1"/>
</dbReference>
<dbReference type="InterPro" id="IPR016181">
    <property type="entry name" value="Acyl_CoA_acyltransferase"/>
</dbReference>
<dbReference type="InterPro" id="IPR029063">
    <property type="entry name" value="SAM-dependent_MTases_sf"/>
</dbReference>
<dbReference type="Gene3D" id="3.40.50.150">
    <property type="entry name" value="Vaccinia Virus protein VP39"/>
    <property type="match status" value="1"/>
</dbReference>
<dbReference type="EMBL" id="WHNY01000040">
    <property type="protein sequence ID" value="NOU64901.1"/>
    <property type="molecule type" value="Genomic_DNA"/>
</dbReference>
<protein>
    <submittedName>
        <fullName evidence="3">GNAT family N-acetyltransferase</fullName>
    </submittedName>
</protein>
<dbReference type="Pfam" id="PF13523">
    <property type="entry name" value="Acetyltransf_8"/>
    <property type="match status" value="1"/>
</dbReference>
<evidence type="ECO:0000313" key="3">
    <source>
        <dbReference type="EMBL" id="NOU64901.1"/>
    </source>
</evidence>
<dbReference type="PANTHER" id="PTHR31438">
    <property type="entry name" value="LYSINE N-ACYLTRANSFERASE C17G9.06C-RELATED"/>
    <property type="match status" value="1"/>
</dbReference>
<dbReference type="PANTHER" id="PTHR31438:SF1">
    <property type="entry name" value="LYSINE N-ACYLTRANSFERASE C17G9.06C-RELATED"/>
    <property type="match status" value="1"/>
</dbReference>
<dbReference type="SUPFAM" id="SSF53335">
    <property type="entry name" value="S-adenosyl-L-methionine-dependent methyltransferases"/>
    <property type="match status" value="1"/>
</dbReference>
<keyword evidence="4" id="KW-1185">Reference proteome</keyword>
<evidence type="ECO:0000256" key="1">
    <source>
        <dbReference type="ARBA" id="ARBA00023251"/>
    </source>
</evidence>
<evidence type="ECO:0000259" key="2">
    <source>
        <dbReference type="PROSITE" id="PS51186"/>
    </source>
</evidence>
<dbReference type="InterPro" id="IPR041698">
    <property type="entry name" value="Methyltransf_25"/>
</dbReference>
<accession>A0ABX1X945</accession>
<comment type="caution">
    <text evidence="3">The sequence shown here is derived from an EMBL/GenBank/DDBJ whole genome shotgun (WGS) entry which is preliminary data.</text>
</comment>
<dbReference type="PROSITE" id="PS51186">
    <property type="entry name" value="GNAT"/>
    <property type="match status" value="1"/>
</dbReference>
<sequence>MILYQTDLLTIRELEHRDKNLLVSWLNDPLVLTYYEGRDRPHDGDLVDAHFYTEEDSAVRCLIEFEDRPIGYIQFYEIEEEERLAYGYSESTDKIYGTDQFIGETAYWDQGIGKRLVTSMVDYLMNVLKADRVVMDPQQWNLRAIRCYERCGFTKVKELPAREMHEGELRDCWLMEYSRISKIREEERKYHDACYENYKLFEEGSWLSKPVKTVMDALSYFDAYEYVAVLDLGSGVGRNSIPIAEALKHKGGKVVCVDLLPSALTKLLAYSEQFGVRGQIETHLSDIGEYEIAPDTFDYIVAVSSLEHVDSEQSFERVLDQIVMGTKINGVNCLIVNSNLQEIDTLTGEELTPLIELNLTTEHLHEMLNKQYVGWDIVFTTLKKLTFNIERNGKQILLKTDCLTYVVRKNTLSES</sequence>
<name>A0ABX1X945_9BACL</name>